<protein>
    <submittedName>
        <fullName evidence="1">Gliding motility-associated-like protein</fullName>
    </submittedName>
</protein>
<comment type="caution">
    <text evidence="1">The sequence shown here is derived from an EMBL/GenBank/DDBJ whole genome shotgun (WGS) entry which is preliminary data.</text>
</comment>
<evidence type="ECO:0000313" key="2">
    <source>
        <dbReference type="Proteomes" id="UP000240572"/>
    </source>
</evidence>
<sequence length="653" mass="75187">GNWFTGFFGFDMKQSPPDVIETDKFLQTIGGIFAVTYERGKGIRAQNIVPVSHPETGAFRFLASPYNQHGGPTLYDRNIDPMPNGTLDVSYRSLEKNIIVVPFIHDPDKYYVFTFSRTSDLNYSVVDMTLNNGLGDVVPGLKDRHVRTPEFADPFTNFIDVVPGNNCDLWLLAVESDYDMSTAYTLSAYHITDSGIDTTPVVAHYNKESMWDMFWDFKVSPDRESIAFIILNYIENRPSSRVHFLRFDPENGAITTDAYPTIELSETDYRDMHGCFTPDNTAYIVYKHDYYGGNMIFHKYALNENMRHTSSTYPLSYPEYNWYKYSAYTPPIIFLKPYGNKIFFNIPQHYSLPDPDDMEQKLKKIGQYTCVKLGTMKPLGDGWQQVDYDPEITLTRTCRLQTNSDVVYPYLAFDTMPSVYFDTVFCFEPNTPLGSIKLKARPGFTDYIWNDGSTGNEREIHTPGKYWVYFKSGCNNIRVDSFIFRFRAPVVVLPPDTVICDQRFPLTVKPKEAGDYRWEDNSTIPERNIYAPGTYWVTFEAEGCTQYDTLTVGSEHCPCNISVPNAFSPNNDGLNDYFKPTIALGCVPVQYSLLIYNRWGQMIYKSNNEFDRGWDGTYNGRSADMGSYFYELRFKTDARPEPYYHKGELVLIR</sequence>
<reference evidence="1 2" key="1">
    <citation type="submission" date="2018-03" db="EMBL/GenBank/DDBJ databases">
        <title>Genomic Encyclopedia of Type Strains, Phase III (KMG-III): the genomes of soil and plant-associated and newly described type strains.</title>
        <authorList>
            <person name="Whitman W."/>
        </authorList>
    </citation>
    <scope>NUCLEOTIDE SEQUENCE [LARGE SCALE GENOMIC DNA]</scope>
    <source>
        <strain evidence="1 2">CGMCC 1.12700</strain>
    </source>
</reference>
<organism evidence="1 2">
    <name type="scientific">Taibaiella chishuiensis</name>
    <dbReference type="NCBI Taxonomy" id="1434707"/>
    <lineage>
        <taxon>Bacteria</taxon>
        <taxon>Pseudomonadati</taxon>
        <taxon>Bacteroidota</taxon>
        <taxon>Chitinophagia</taxon>
        <taxon>Chitinophagales</taxon>
        <taxon>Chitinophagaceae</taxon>
        <taxon>Taibaiella</taxon>
    </lineage>
</organism>
<evidence type="ECO:0000313" key="1">
    <source>
        <dbReference type="EMBL" id="PSK90169.1"/>
    </source>
</evidence>
<dbReference type="InterPro" id="IPR026341">
    <property type="entry name" value="T9SS_type_B"/>
</dbReference>
<dbReference type="EMBL" id="PYGD01000009">
    <property type="protein sequence ID" value="PSK90169.1"/>
    <property type="molecule type" value="Genomic_DNA"/>
</dbReference>
<dbReference type="RefSeq" id="WP_146146820.1">
    <property type="nucleotide sequence ID" value="NZ_PYGD01000009.1"/>
</dbReference>
<dbReference type="OrthoDB" id="9765926at2"/>
<dbReference type="Proteomes" id="UP000240572">
    <property type="component" value="Unassembled WGS sequence"/>
</dbReference>
<name>A0A2P8CYX4_9BACT</name>
<proteinExistence type="predicted"/>
<dbReference type="Pfam" id="PF13585">
    <property type="entry name" value="CHU_C"/>
    <property type="match status" value="1"/>
</dbReference>
<dbReference type="AlphaFoldDB" id="A0A2P8CYX4"/>
<dbReference type="NCBIfam" id="TIGR04131">
    <property type="entry name" value="Bac_Flav_CTERM"/>
    <property type="match status" value="1"/>
</dbReference>
<accession>A0A2P8CYX4</accession>
<gene>
    <name evidence="1" type="ORF">B0I18_109175</name>
</gene>
<feature type="non-terminal residue" evidence="1">
    <location>
        <position position="1"/>
    </location>
</feature>
<keyword evidence="2" id="KW-1185">Reference proteome</keyword>